<keyword evidence="1" id="KW-0460">Magnesium</keyword>
<dbReference type="STRING" id="545694.TREPR_1412"/>
<sequence length="132" mass="14957">MIVVLDSNAAIAIVLQQGKGIDFTKAIEQSEKVVSSEFFRIEVANVIRKYYKGNFINREQCNELLETAEGLVDEFIPIRENNIEAFNEAIRLDYSAYDMLYLSLARRTGATLLTLDHPLLMLAKKEGLSIIE</sequence>
<dbReference type="HOGENOM" id="CLU_121774_3_0_12"/>
<evidence type="ECO:0000313" key="4">
    <source>
        <dbReference type="Proteomes" id="UP000009223"/>
    </source>
</evidence>
<dbReference type="InterPro" id="IPR044153">
    <property type="entry name" value="PIN_Pae0151-like"/>
</dbReference>
<keyword evidence="4" id="KW-1185">Reference proteome</keyword>
<dbReference type="CDD" id="cd09873">
    <property type="entry name" value="PIN_Pae0151-like"/>
    <property type="match status" value="1"/>
</dbReference>
<dbReference type="InterPro" id="IPR051619">
    <property type="entry name" value="TypeII_TA_RNase_PINc/VapC"/>
</dbReference>
<protein>
    <submittedName>
        <fullName evidence="3">Putative PilT protein domain protein</fullName>
    </submittedName>
</protein>
<reference evidence="4" key="1">
    <citation type="submission" date="2009-12" db="EMBL/GenBank/DDBJ databases">
        <title>Complete sequence of Treponema primitia strain ZAS-2.</title>
        <authorList>
            <person name="Tetu S.G."/>
            <person name="Matson E."/>
            <person name="Ren Q."/>
            <person name="Seshadri R."/>
            <person name="Elbourne L."/>
            <person name="Hassan K.A."/>
            <person name="Durkin A."/>
            <person name="Radune D."/>
            <person name="Mohamoud Y."/>
            <person name="Shay R."/>
            <person name="Jin S."/>
            <person name="Zhang X."/>
            <person name="Lucey K."/>
            <person name="Ballor N.R."/>
            <person name="Ottesen E."/>
            <person name="Rosenthal R."/>
            <person name="Allen A."/>
            <person name="Leadbetter J.R."/>
            <person name="Paulsen I.T."/>
        </authorList>
    </citation>
    <scope>NUCLEOTIDE SEQUENCE [LARGE SCALE GENOMIC DNA]</scope>
    <source>
        <strain evidence="4">ATCC BAA-887 / DSM 12427 / ZAS-2</strain>
    </source>
</reference>
<dbReference type="Gene3D" id="3.40.50.1010">
    <property type="entry name" value="5'-nuclease"/>
    <property type="match status" value="1"/>
</dbReference>
<dbReference type="RefSeq" id="WP_015708679.1">
    <property type="nucleotide sequence ID" value="NC_015578.1"/>
</dbReference>
<dbReference type="Proteomes" id="UP000009223">
    <property type="component" value="Chromosome"/>
</dbReference>
<evidence type="ECO:0000259" key="2">
    <source>
        <dbReference type="Pfam" id="PF01850"/>
    </source>
</evidence>
<dbReference type="SUPFAM" id="SSF88723">
    <property type="entry name" value="PIN domain-like"/>
    <property type="match status" value="1"/>
</dbReference>
<evidence type="ECO:0000313" key="3">
    <source>
        <dbReference type="EMBL" id="AEF83627.1"/>
    </source>
</evidence>
<dbReference type="eggNOG" id="COG4113">
    <property type="taxonomic scope" value="Bacteria"/>
</dbReference>
<feature type="domain" description="PIN" evidence="2">
    <location>
        <begin position="3"/>
        <end position="117"/>
    </location>
</feature>
<gene>
    <name evidence="3" type="ordered locus">TREPR_1412</name>
</gene>
<dbReference type="PANTHER" id="PTHR35901:SF1">
    <property type="entry name" value="EXONUCLEASE VAPC9"/>
    <property type="match status" value="1"/>
</dbReference>
<dbReference type="Pfam" id="PF01850">
    <property type="entry name" value="PIN"/>
    <property type="match status" value="1"/>
</dbReference>
<dbReference type="EMBL" id="CP001843">
    <property type="protein sequence ID" value="AEF83627.1"/>
    <property type="molecule type" value="Genomic_DNA"/>
</dbReference>
<evidence type="ECO:0000256" key="1">
    <source>
        <dbReference type="ARBA" id="ARBA00022842"/>
    </source>
</evidence>
<dbReference type="KEGG" id="tpi:TREPR_1412"/>
<dbReference type="InterPro" id="IPR029060">
    <property type="entry name" value="PIN-like_dom_sf"/>
</dbReference>
<accession>F5YQ77</accession>
<proteinExistence type="predicted"/>
<reference evidence="3 4" key="2">
    <citation type="journal article" date="2011" name="ISME J.">
        <title>RNA-seq reveals cooperative metabolic interactions between two termite-gut spirochete species in co-culture.</title>
        <authorList>
            <person name="Rosenthal A.Z."/>
            <person name="Matson E.G."/>
            <person name="Eldar A."/>
            <person name="Leadbetter J.R."/>
        </authorList>
    </citation>
    <scope>NUCLEOTIDE SEQUENCE [LARGE SCALE GENOMIC DNA]</scope>
    <source>
        <strain evidence="4">ATCC BAA-887 / DSM 12427 / ZAS-2</strain>
    </source>
</reference>
<dbReference type="InterPro" id="IPR002716">
    <property type="entry name" value="PIN_dom"/>
</dbReference>
<dbReference type="PANTHER" id="PTHR35901">
    <property type="entry name" value="RIBONUCLEASE VAPC3"/>
    <property type="match status" value="1"/>
</dbReference>
<organism evidence="3 4">
    <name type="scientific">Treponema primitia (strain ATCC BAA-887 / DSM 12427 / ZAS-2)</name>
    <dbReference type="NCBI Taxonomy" id="545694"/>
    <lineage>
        <taxon>Bacteria</taxon>
        <taxon>Pseudomonadati</taxon>
        <taxon>Spirochaetota</taxon>
        <taxon>Spirochaetia</taxon>
        <taxon>Spirochaetales</taxon>
        <taxon>Treponemataceae</taxon>
        <taxon>Treponema</taxon>
    </lineage>
</organism>
<dbReference type="AlphaFoldDB" id="F5YQ77"/>
<name>F5YQ77_TREPZ</name>